<feature type="chain" id="PRO_5022965724" evidence="4">
    <location>
        <begin position="19"/>
        <end position="829"/>
    </location>
</feature>
<sequence length="829" mass="93941">MKNVFFMCFLFLSIIVKAHTDPVTNADNRGSITGTVLDAKLKQPLPYVNVIIKNSKNETITGGITLDDGTFSVDKVTEGDVVVSIQYIGYKTYTKNVTIGKGNYKVKLGNIYLEEEAESLDAVTVIAETSTIQQKVDRKVITIGKDLAATGTASQLMVGIPSVNVDAQTGEISMRGNQNVRVMVDGKLSNIPTAQLLKQIPSTAIKSIELITNPSAKYNPEGMSGIINIVLHKNTMVGFNGNFNVGLSHEIEAKFNSSLNMNYRNGKFNAYGSYSNNISKNRNRGFVNRPENNSEQIFRFLDKRDNHQFKVGLDFYLNDKNTISVFTNQNLSENSTIGSTKAIFNDNMAFNQNQIFTNTGDNTSQQYNFDYKLEFAKEGENIELEVDHNIYEGENPVFFDQIEGPLRDYTDFNETDRERTTINLDYVNPLSDNAKLEVGLQARLFNTEIRYASTGDSFTEAGTLEPTPSTDFDYSRDIYSAYVNFNKKIDKWTYQVGLRAESVNVETLALQENVTTNVVTELPFDNDYIQVYPSLFITYTPSEKNSYQFSYSRRVDRPGIGQVNPIKEWSTPLISSFGNQDLVPQFTNSVEVNYTRNLKDRKGSITAGVFYRAISDEINRALFIDRSDVTSGRVILTHDNFDNTSAYGFELSTNYRPTKWWFINGSFDLYSQTQKGIAENIRDGVLIEDATVADIETNTTEVDNVAWNFRMFNNFSVSKKLTFTAFGFYRGKNKNLQFDVKPMYFINLGMRYSFLENNRATFAFNLNDVFDTQRFGFNGRRPFVQNGEFNWESNTWNVSLNYRFGGGKYRAKSRKRRDNDEKSGGGGFL</sequence>
<evidence type="ECO:0000313" key="6">
    <source>
        <dbReference type="EMBL" id="TYA71371.1"/>
    </source>
</evidence>
<dbReference type="Proteomes" id="UP000323930">
    <property type="component" value="Unassembled WGS sequence"/>
</dbReference>
<comment type="caution">
    <text evidence="6">The sequence shown here is derived from an EMBL/GenBank/DDBJ whole genome shotgun (WGS) entry which is preliminary data.</text>
</comment>
<dbReference type="Pfam" id="PF13715">
    <property type="entry name" value="CarbopepD_reg_2"/>
    <property type="match status" value="1"/>
</dbReference>
<dbReference type="SUPFAM" id="SSF56935">
    <property type="entry name" value="Porins"/>
    <property type="match status" value="1"/>
</dbReference>
<dbReference type="InterPro" id="IPR036942">
    <property type="entry name" value="Beta-barrel_TonB_sf"/>
</dbReference>
<reference evidence="6 7" key="1">
    <citation type="submission" date="2019-08" db="EMBL/GenBank/DDBJ databases">
        <title>Seonamhaeicola sediminis sp. nov., isolated from marine sediment.</title>
        <authorList>
            <person name="Cao W.R."/>
        </authorList>
    </citation>
    <scope>NUCLEOTIDE SEQUENCE [LARGE SCALE GENOMIC DNA]</scope>
    <source>
        <strain evidence="6 7">B011</strain>
    </source>
</reference>
<dbReference type="InterPro" id="IPR037066">
    <property type="entry name" value="Plug_dom_sf"/>
</dbReference>
<accession>A0A5D0HJ87</accession>
<evidence type="ECO:0000256" key="2">
    <source>
        <dbReference type="ARBA" id="ARBA00023136"/>
    </source>
</evidence>
<dbReference type="EMBL" id="VSDQ01000718">
    <property type="protein sequence ID" value="TYA71371.1"/>
    <property type="molecule type" value="Genomic_DNA"/>
</dbReference>
<feature type="domain" description="Outer membrane protein beta-barrel" evidence="5">
    <location>
        <begin position="374"/>
        <end position="802"/>
    </location>
</feature>
<dbReference type="InterPro" id="IPR041700">
    <property type="entry name" value="OMP_b-brl_3"/>
</dbReference>
<evidence type="ECO:0000313" key="7">
    <source>
        <dbReference type="Proteomes" id="UP000323930"/>
    </source>
</evidence>
<evidence type="ECO:0000259" key="5">
    <source>
        <dbReference type="Pfam" id="PF14905"/>
    </source>
</evidence>
<dbReference type="Gene3D" id="2.170.130.10">
    <property type="entry name" value="TonB-dependent receptor, plug domain"/>
    <property type="match status" value="1"/>
</dbReference>
<dbReference type="SUPFAM" id="SSF49464">
    <property type="entry name" value="Carboxypeptidase regulatory domain-like"/>
    <property type="match status" value="1"/>
</dbReference>
<keyword evidence="4" id="KW-0732">Signal</keyword>
<evidence type="ECO:0000256" key="1">
    <source>
        <dbReference type="ARBA" id="ARBA00004442"/>
    </source>
</evidence>
<dbReference type="PANTHER" id="PTHR40980:SF4">
    <property type="entry name" value="TONB-DEPENDENT RECEPTOR-LIKE BETA-BARREL DOMAIN-CONTAINING PROTEIN"/>
    <property type="match status" value="1"/>
</dbReference>
<dbReference type="GO" id="GO:0009279">
    <property type="term" value="C:cell outer membrane"/>
    <property type="evidence" value="ECO:0007669"/>
    <property type="project" value="UniProtKB-SubCell"/>
</dbReference>
<protein>
    <submittedName>
        <fullName evidence="6">TonB-dependent receptor</fullName>
    </submittedName>
</protein>
<dbReference type="RefSeq" id="WP_148544359.1">
    <property type="nucleotide sequence ID" value="NZ_VSDQ01000718.1"/>
</dbReference>
<keyword evidence="6" id="KW-0675">Receptor</keyword>
<organism evidence="6 7">
    <name type="scientific">Seonamhaeicola marinus</name>
    <dbReference type="NCBI Taxonomy" id="1912246"/>
    <lineage>
        <taxon>Bacteria</taxon>
        <taxon>Pseudomonadati</taxon>
        <taxon>Bacteroidota</taxon>
        <taxon>Flavobacteriia</taxon>
        <taxon>Flavobacteriales</taxon>
        <taxon>Flavobacteriaceae</taxon>
    </lineage>
</organism>
<dbReference type="InterPro" id="IPR008969">
    <property type="entry name" value="CarboxyPept-like_regulatory"/>
</dbReference>
<dbReference type="Gene3D" id="2.60.40.1120">
    <property type="entry name" value="Carboxypeptidase-like, regulatory domain"/>
    <property type="match status" value="1"/>
</dbReference>
<dbReference type="AlphaFoldDB" id="A0A5D0HJ87"/>
<feature type="signal peptide" evidence="4">
    <location>
        <begin position="1"/>
        <end position="18"/>
    </location>
</feature>
<proteinExistence type="predicted"/>
<dbReference type="Gene3D" id="2.40.170.20">
    <property type="entry name" value="TonB-dependent receptor, beta-barrel domain"/>
    <property type="match status" value="1"/>
</dbReference>
<comment type="subcellular location">
    <subcellularLocation>
        <location evidence="1">Cell outer membrane</location>
    </subcellularLocation>
</comment>
<keyword evidence="3" id="KW-0998">Cell outer membrane</keyword>
<dbReference type="PANTHER" id="PTHR40980">
    <property type="entry name" value="PLUG DOMAIN-CONTAINING PROTEIN"/>
    <property type="match status" value="1"/>
</dbReference>
<keyword evidence="7" id="KW-1185">Reference proteome</keyword>
<keyword evidence="2" id="KW-0472">Membrane</keyword>
<evidence type="ECO:0000256" key="4">
    <source>
        <dbReference type="SAM" id="SignalP"/>
    </source>
</evidence>
<gene>
    <name evidence="6" type="ORF">FUA24_17460</name>
</gene>
<evidence type="ECO:0000256" key="3">
    <source>
        <dbReference type="ARBA" id="ARBA00023237"/>
    </source>
</evidence>
<dbReference type="OrthoDB" id="8764943at2"/>
<dbReference type="Pfam" id="PF14905">
    <property type="entry name" value="OMP_b-brl_3"/>
    <property type="match status" value="1"/>
</dbReference>
<name>A0A5D0HJ87_9FLAO</name>